<dbReference type="Gene3D" id="2.60.120.40">
    <property type="match status" value="1"/>
</dbReference>
<reference evidence="5" key="1">
    <citation type="submission" date="2025-08" db="UniProtKB">
        <authorList>
            <consortium name="Ensembl"/>
        </authorList>
    </citation>
    <scope>IDENTIFICATION</scope>
</reference>
<dbReference type="Pfam" id="PF00386">
    <property type="entry name" value="C1q"/>
    <property type="match status" value="1"/>
</dbReference>
<dbReference type="GO" id="GO:0005576">
    <property type="term" value="C:extracellular region"/>
    <property type="evidence" value="ECO:0007669"/>
    <property type="project" value="UniProtKB-SubCell"/>
</dbReference>
<sequence length="100" mass="10926">MASGFFIAPVRGAYHFELYIGSYSGNYHSSGVYLVKNGENVVFAHERGPNGHSSAANGATLLLEPGDVVFPRLYHNSNIFDDGNHYSTFSGHLLFPCETL</sequence>
<reference evidence="5" key="2">
    <citation type="submission" date="2025-09" db="UniProtKB">
        <authorList>
            <consortium name="Ensembl"/>
        </authorList>
    </citation>
    <scope>IDENTIFICATION</scope>
</reference>
<evidence type="ECO:0000256" key="3">
    <source>
        <dbReference type="ARBA" id="ARBA00022729"/>
    </source>
</evidence>
<dbReference type="PANTHER" id="PTHR22923:SF102">
    <property type="entry name" value="CEREBELLIN 13-RELATED"/>
    <property type="match status" value="1"/>
</dbReference>
<dbReference type="PROSITE" id="PS50871">
    <property type="entry name" value="C1Q"/>
    <property type="match status" value="1"/>
</dbReference>
<keyword evidence="3" id="KW-0732">Signal</keyword>
<accession>A0A8C6SLX9</accession>
<dbReference type="PANTHER" id="PTHR22923">
    <property type="entry name" value="CEREBELLIN-RELATED"/>
    <property type="match status" value="1"/>
</dbReference>
<dbReference type="Ensembl" id="ENSNMLT00000008222.1">
    <property type="protein sequence ID" value="ENSNMLP00000007218.1"/>
    <property type="gene ID" value="ENSNMLG00000005196.1"/>
</dbReference>
<evidence type="ECO:0000256" key="2">
    <source>
        <dbReference type="ARBA" id="ARBA00022525"/>
    </source>
</evidence>
<evidence type="ECO:0000313" key="6">
    <source>
        <dbReference type="Proteomes" id="UP000694523"/>
    </source>
</evidence>
<dbReference type="PRINTS" id="PR00007">
    <property type="entry name" value="COMPLEMNTC1Q"/>
</dbReference>
<dbReference type="InterPro" id="IPR050822">
    <property type="entry name" value="Cerebellin_Synaptic_Org"/>
</dbReference>
<name>A0A8C6SLX9_9GOBI</name>
<dbReference type="Proteomes" id="UP000694523">
    <property type="component" value="Unplaced"/>
</dbReference>
<keyword evidence="2" id="KW-0964">Secreted</keyword>
<dbReference type="AlphaFoldDB" id="A0A8C6SLX9"/>
<evidence type="ECO:0000259" key="4">
    <source>
        <dbReference type="PROSITE" id="PS50871"/>
    </source>
</evidence>
<comment type="subcellular location">
    <subcellularLocation>
        <location evidence="1">Secreted</location>
    </subcellularLocation>
</comment>
<feature type="domain" description="C1q" evidence="4">
    <location>
        <begin position="1"/>
        <end position="100"/>
    </location>
</feature>
<dbReference type="InterPro" id="IPR001073">
    <property type="entry name" value="C1q_dom"/>
</dbReference>
<dbReference type="SUPFAM" id="SSF49842">
    <property type="entry name" value="TNF-like"/>
    <property type="match status" value="1"/>
</dbReference>
<organism evidence="5 6">
    <name type="scientific">Neogobius melanostomus</name>
    <name type="common">round goby</name>
    <dbReference type="NCBI Taxonomy" id="47308"/>
    <lineage>
        <taxon>Eukaryota</taxon>
        <taxon>Metazoa</taxon>
        <taxon>Chordata</taxon>
        <taxon>Craniata</taxon>
        <taxon>Vertebrata</taxon>
        <taxon>Euteleostomi</taxon>
        <taxon>Actinopterygii</taxon>
        <taxon>Neopterygii</taxon>
        <taxon>Teleostei</taxon>
        <taxon>Neoteleostei</taxon>
        <taxon>Acanthomorphata</taxon>
        <taxon>Gobiaria</taxon>
        <taxon>Gobiiformes</taxon>
        <taxon>Gobioidei</taxon>
        <taxon>Gobiidae</taxon>
        <taxon>Benthophilinae</taxon>
        <taxon>Neogobiini</taxon>
        <taxon>Neogobius</taxon>
    </lineage>
</organism>
<protein>
    <recommendedName>
        <fullName evidence="4">C1q domain-containing protein</fullName>
    </recommendedName>
</protein>
<dbReference type="SMART" id="SM00110">
    <property type="entry name" value="C1Q"/>
    <property type="match status" value="1"/>
</dbReference>
<proteinExistence type="predicted"/>
<keyword evidence="6" id="KW-1185">Reference proteome</keyword>
<dbReference type="InterPro" id="IPR008983">
    <property type="entry name" value="Tumour_necrosis_fac-like_dom"/>
</dbReference>
<evidence type="ECO:0000256" key="1">
    <source>
        <dbReference type="ARBA" id="ARBA00004613"/>
    </source>
</evidence>
<evidence type="ECO:0000313" key="5">
    <source>
        <dbReference type="Ensembl" id="ENSNMLP00000007218.1"/>
    </source>
</evidence>